<dbReference type="InterPro" id="IPR004853">
    <property type="entry name" value="Sugar_P_trans_dom"/>
</dbReference>
<feature type="transmembrane region" description="Helical" evidence="6">
    <location>
        <begin position="303"/>
        <end position="326"/>
    </location>
</feature>
<gene>
    <name evidence="9" type="ORF">CYMTET_30521</name>
    <name evidence="8" type="ORF">CYMTET_45833</name>
</gene>
<evidence type="ECO:0000313" key="8">
    <source>
        <dbReference type="EMBL" id="KAK3244557.1"/>
    </source>
</evidence>
<dbReference type="AlphaFoldDB" id="A0AAE0KTU6"/>
<dbReference type="Proteomes" id="UP001190700">
    <property type="component" value="Unassembled WGS sequence"/>
</dbReference>
<feature type="compositionally biased region" description="Low complexity" evidence="5">
    <location>
        <begin position="338"/>
        <end position="362"/>
    </location>
</feature>
<feature type="transmembrane region" description="Helical" evidence="6">
    <location>
        <begin position="180"/>
        <end position="197"/>
    </location>
</feature>
<feature type="transmembrane region" description="Helical" evidence="6">
    <location>
        <begin position="98"/>
        <end position="118"/>
    </location>
</feature>
<keyword evidence="4 6" id="KW-0472">Membrane</keyword>
<proteinExistence type="predicted"/>
<comment type="caution">
    <text evidence="9">The sequence shown here is derived from an EMBL/GenBank/DDBJ whole genome shotgun (WGS) entry which is preliminary data.</text>
</comment>
<comment type="subcellular location">
    <subcellularLocation>
        <location evidence="1">Membrane</location>
        <topology evidence="1">Multi-pass membrane protein</topology>
    </subcellularLocation>
</comment>
<evidence type="ECO:0000256" key="4">
    <source>
        <dbReference type="ARBA" id="ARBA00023136"/>
    </source>
</evidence>
<protein>
    <recommendedName>
        <fullName evidence="7">Sugar phosphate transporter domain-containing protein</fullName>
    </recommendedName>
</protein>
<evidence type="ECO:0000256" key="2">
    <source>
        <dbReference type="ARBA" id="ARBA00022692"/>
    </source>
</evidence>
<evidence type="ECO:0000313" key="9">
    <source>
        <dbReference type="EMBL" id="KAK3260521.1"/>
    </source>
</evidence>
<organism evidence="9 10">
    <name type="scientific">Cymbomonas tetramitiformis</name>
    <dbReference type="NCBI Taxonomy" id="36881"/>
    <lineage>
        <taxon>Eukaryota</taxon>
        <taxon>Viridiplantae</taxon>
        <taxon>Chlorophyta</taxon>
        <taxon>Pyramimonadophyceae</taxon>
        <taxon>Pyramimonadales</taxon>
        <taxon>Pyramimonadaceae</taxon>
        <taxon>Cymbomonas</taxon>
    </lineage>
</organism>
<name>A0AAE0KTU6_9CHLO</name>
<feature type="transmembrane region" description="Helical" evidence="6">
    <location>
        <begin position="62"/>
        <end position="86"/>
    </location>
</feature>
<feature type="region of interest" description="Disordered" evidence="5">
    <location>
        <begin position="337"/>
        <end position="362"/>
    </location>
</feature>
<feature type="transmembrane region" description="Helical" evidence="6">
    <location>
        <begin position="154"/>
        <end position="174"/>
    </location>
</feature>
<evidence type="ECO:0000259" key="7">
    <source>
        <dbReference type="Pfam" id="PF03151"/>
    </source>
</evidence>
<dbReference type="PANTHER" id="PTHR11132">
    <property type="entry name" value="SOLUTE CARRIER FAMILY 35"/>
    <property type="match status" value="1"/>
</dbReference>
<keyword evidence="3 6" id="KW-1133">Transmembrane helix</keyword>
<evidence type="ECO:0000256" key="6">
    <source>
        <dbReference type="SAM" id="Phobius"/>
    </source>
</evidence>
<feature type="transmembrane region" description="Helical" evidence="6">
    <location>
        <begin position="209"/>
        <end position="230"/>
    </location>
</feature>
<evidence type="ECO:0000256" key="5">
    <source>
        <dbReference type="SAM" id="MobiDB-lite"/>
    </source>
</evidence>
<sequence>MNGISRSFMRSNSLGSLSNLLNEALNSSEPSGEVKVFAALQYGLCSVGIMFANKIVLTSYGFPSFAFLTLSQFVTTVCVLCTLKAFKLVSFPDHDIQMFGRVFPLQFLFLFSTVLGLGGTKHVSMPMFVMLRRFTVLFTMIMEYFVAGIKPSPIIAACVGLLCLGAMVACSDFTASTEAVLMILTANLCQALTQVVSKQKLDVKEGVGTVGLLMYNSFYSMLLFLPFWTFGKLHAELEGVLSFEHWNEPWLVFLFLFSCFMASLLNFSLLMCTKVNGALSTMIVGVLKNVITTYAGMFVGHDYVFTITNFTGLNVSMLGSLIYTYLKYQENEQKKQAKAAPKEAASPSVVASPSSVKTAVES</sequence>
<reference evidence="9 10" key="1">
    <citation type="journal article" date="2015" name="Genome Biol. Evol.">
        <title>Comparative Genomics of a Bacterivorous Green Alga Reveals Evolutionary Causalities and Consequences of Phago-Mixotrophic Mode of Nutrition.</title>
        <authorList>
            <person name="Burns J.A."/>
            <person name="Paasch A."/>
            <person name="Narechania A."/>
            <person name="Kim E."/>
        </authorList>
    </citation>
    <scope>NUCLEOTIDE SEQUENCE [LARGE SCALE GENOMIC DNA]</scope>
    <source>
        <strain evidence="9">PLY_AMNH</strain>
    </source>
</reference>
<keyword evidence="2 6" id="KW-0812">Transmembrane</keyword>
<evidence type="ECO:0000256" key="1">
    <source>
        <dbReference type="ARBA" id="ARBA00004141"/>
    </source>
</evidence>
<dbReference type="EMBL" id="LGRX02017610">
    <property type="protein sequence ID" value="KAK3260521.1"/>
    <property type="molecule type" value="Genomic_DNA"/>
</dbReference>
<feature type="transmembrane region" description="Helical" evidence="6">
    <location>
        <begin position="250"/>
        <end position="270"/>
    </location>
</feature>
<dbReference type="GO" id="GO:0016020">
    <property type="term" value="C:membrane"/>
    <property type="evidence" value="ECO:0007669"/>
    <property type="project" value="UniProtKB-SubCell"/>
</dbReference>
<evidence type="ECO:0000256" key="3">
    <source>
        <dbReference type="ARBA" id="ARBA00022989"/>
    </source>
</evidence>
<feature type="domain" description="Sugar phosphate transporter" evidence="7">
    <location>
        <begin position="45"/>
        <end position="323"/>
    </location>
</feature>
<evidence type="ECO:0000313" key="10">
    <source>
        <dbReference type="Proteomes" id="UP001190700"/>
    </source>
</evidence>
<dbReference type="EMBL" id="LGRX02031715">
    <property type="protein sequence ID" value="KAK3244557.1"/>
    <property type="molecule type" value="Genomic_DNA"/>
</dbReference>
<accession>A0AAE0KTU6</accession>
<dbReference type="Pfam" id="PF03151">
    <property type="entry name" value="TPT"/>
    <property type="match status" value="1"/>
</dbReference>
<feature type="transmembrane region" description="Helical" evidence="6">
    <location>
        <begin position="277"/>
        <end position="297"/>
    </location>
</feature>
<keyword evidence="10" id="KW-1185">Reference proteome</keyword>
<reference evidence="9" key="2">
    <citation type="submission" date="2023-06" db="EMBL/GenBank/DDBJ databases">
        <title>Long-read-based genome assembly of the green algal bacterivore Cymbomonas tetramitiformis.</title>
        <authorList>
            <person name="Gyaltshen Y."/>
            <person name="Rozenberg A."/>
            <person name="Paasch A."/>
            <person name="Burns J.A."/>
            <person name="Warring S."/>
            <person name="Larson R."/>
            <person name="Maurer-Alcala X."/>
            <person name="Dacks J."/>
            <person name="Kim E."/>
        </authorList>
    </citation>
    <scope>NUCLEOTIDE SEQUENCE</scope>
    <source>
        <strain evidence="9">PLY_AMNH</strain>
    </source>
</reference>
<dbReference type="InterPro" id="IPR050186">
    <property type="entry name" value="TPT_transporter"/>
</dbReference>